<evidence type="ECO:0000313" key="3">
    <source>
        <dbReference type="EMBL" id="MBB5685852.1"/>
    </source>
</evidence>
<keyword evidence="4" id="KW-1185">Reference proteome</keyword>
<sequence length="228" mass="24076">MEPAIHSGLTGTMLVNYIGMALMIAGLASGRLRTIRMGAAAAGLIWCLAALFVSGDWAAAALAAALAFIGGYQLVGVYAADGRAKLSEEEQALGAAMLPDLGKAQLRHLLEQGFWLTAKPGDVLTREGEAVPHLYYLASGGATVYSEMLPIARCETGSFVGEVTVLSGDPATGTVEVDEPSRLWCVPALKLRLYTDEHDEIRRAVETAFRRTLTAKLVASNRRLAGGG</sequence>
<dbReference type="CDD" id="cd00038">
    <property type="entry name" value="CAP_ED"/>
    <property type="match status" value="1"/>
</dbReference>
<proteinExistence type="predicted"/>
<dbReference type="Gene3D" id="2.60.120.10">
    <property type="entry name" value="Jelly Rolls"/>
    <property type="match status" value="1"/>
</dbReference>
<dbReference type="SUPFAM" id="SSF51206">
    <property type="entry name" value="cAMP-binding domain-like"/>
    <property type="match status" value="1"/>
</dbReference>
<evidence type="ECO:0000256" key="1">
    <source>
        <dbReference type="SAM" id="Phobius"/>
    </source>
</evidence>
<reference evidence="3 4" key="1">
    <citation type="submission" date="2020-08" db="EMBL/GenBank/DDBJ databases">
        <title>Genomic Encyclopedia of Type Strains, Phase IV (KMG-IV): sequencing the most valuable type-strain genomes for metagenomic binning, comparative biology and taxonomic classification.</title>
        <authorList>
            <person name="Goeker M."/>
        </authorList>
    </citation>
    <scope>NUCLEOTIDE SEQUENCE [LARGE SCALE GENOMIC DNA]</scope>
    <source>
        <strain evidence="3 4">DSM 25079</strain>
    </source>
</reference>
<dbReference type="EMBL" id="JACIJC010000003">
    <property type="protein sequence ID" value="MBB5685852.1"/>
    <property type="molecule type" value="Genomic_DNA"/>
</dbReference>
<feature type="transmembrane region" description="Helical" evidence="1">
    <location>
        <begin position="35"/>
        <end position="53"/>
    </location>
</feature>
<gene>
    <name evidence="3" type="ORF">FHS49_001868</name>
</gene>
<dbReference type="SMART" id="SM00100">
    <property type="entry name" value="cNMP"/>
    <property type="match status" value="1"/>
</dbReference>
<keyword evidence="1" id="KW-1133">Transmembrane helix</keyword>
<keyword evidence="1" id="KW-0472">Membrane</keyword>
<feature type="domain" description="Cyclic nucleotide-binding" evidence="2">
    <location>
        <begin position="97"/>
        <end position="212"/>
    </location>
</feature>
<evidence type="ECO:0000259" key="2">
    <source>
        <dbReference type="PROSITE" id="PS50042"/>
    </source>
</evidence>
<dbReference type="InterPro" id="IPR018490">
    <property type="entry name" value="cNMP-bd_dom_sf"/>
</dbReference>
<dbReference type="Pfam" id="PF00027">
    <property type="entry name" value="cNMP_binding"/>
    <property type="match status" value="1"/>
</dbReference>
<dbReference type="Proteomes" id="UP000549617">
    <property type="component" value="Unassembled WGS sequence"/>
</dbReference>
<dbReference type="PROSITE" id="PS50042">
    <property type="entry name" value="CNMP_BINDING_3"/>
    <property type="match status" value="1"/>
</dbReference>
<dbReference type="AlphaFoldDB" id="A0A7W9AHL9"/>
<feature type="transmembrane region" description="Helical" evidence="1">
    <location>
        <begin position="6"/>
        <end position="28"/>
    </location>
</feature>
<dbReference type="RefSeq" id="WP_184017699.1">
    <property type="nucleotide sequence ID" value="NZ_JACIJC010000003.1"/>
</dbReference>
<name>A0A7W9AHL9_9SPHN</name>
<accession>A0A7W9AHL9</accession>
<protein>
    <recommendedName>
        <fullName evidence="2">Cyclic nucleotide-binding domain-containing protein</fullName>
    </recommendedName>
</protein>
<feature type="transmembrane region" description="Helical" evidence="1">
    <location>
        <begin position="59"/>
        <end position="80"/>
    </location>
</feature>
<dbReference type="InterPro" id="IPR014710">
    <property type="entry name" value="RmlC-like_jellyroll"/>
</dbReference>
<dbReference type="InterPro" id="IPR000595">
    <property type="entry name" value="cNMP-bd_dom"/>
</dbReference>
<organism evidence="3 4">
    <name type="scientific">Sphingobium boeckii</name>
    <dbReference type="NCBI Taxonomy" id="1082345"/>
    <lineage>
        <taxon>Bacteria</taxon>
        <taxon>Pseudomonadati</taxon>
        <taxon>Pseudomonadota</taxon>
        <taxon>Alphaproteobacteria</taxon>
        <taxon>Sphingomonadales</taxon>
        <taxon>Sphingomonadaceae</taxon>
        <taxon>Sphingobium</taxon>
    </lineage>
</organism>
<comment type="caution">
    <text evidence="3">The sequence shown here is derived from an EMBL/GenBank/DDBJ whole genome shotgun (WGS) entry which is preliminary data.</text>
</comment>
<evidence type="ECO:0000313" key="4">
    <source>
        <dbReference type="Proteomes" id="UP000549617"/>
    </source>
</evidence>
<keyword evidence="1" id="KW-0812">Transmembrane</keyword>